<protein>
    <submittedName>
        <fullName evidence="6">SecY</fullName>
    </submittedName>
</protein>
<proteinExistence type="predicted"/>
<keyword evidence="6" id="KW-0496">Mitochondrion</keyword>
<dbReference type="GO" id="GO:0016020">
    <property type="term" value="C:membrane"/>
    <property type="evidence" value="ECO:0007669"/>
    <property type="project" value="UniProtKB-SubCell"/>
</dbReference>
<dbReference type="InterPro" id="IPR002033">
    <property type="entry name" value="TatC"/>
</dbReference>
<feature type="transmembrane region" description="Helical" evidence="5">
    <location>
        <begin position="107"/>
        <end position="129"/>
    </location>
</feature>
<feature type="transmembrane region" description="Helical" evidence="5">
    <location>
        <begin position="141"/>
        <end position="161"/>
    </location>
</feature>
<sequence length="246" mass="30020">MKINLLISFYSIEILIRLMYVFFSLILCLFIIVYNIHTLLLFETYPFLNLSNKKFIITHVTDLFDTTWTLISLSFLCILPIFCYQLFNFFKASWYNYQLRFSRKLFLLVSITMTVVSILSYFFLIPTILKFLTQWDKLNQINNFLFIETEFILLHYIFWVLSFQYNIMNITIIFSVLLSQIWLWYKLENIYWLMKFYRKQLTFLTLCILFILSPTDVFLQFVIISFTYLFYEIIFLVICYKLTNSN</sequence>
<dbReference type="EMBL" id="KJ398164">
    <property type="protein sequence ID" value="AHX02561.1"/>
    <property type="molecule type" value="Genomic_DNA"/>
</dbReference>
<evidence type="ECO:0000256" key="5">
    <source>
        <dbReference type="SAM" id="Phobius"/>
    </source>
</evidence>
<feature type="transmembrane region" description="Helical" evidence="5">
    <location>
        <begin position="167"/>
        <end position="184"/>
    </location>
</feature>
<keyword evidence="4 5" id="KW-0472">Membrane</keyword>
<evidence type="ECO:0000256" key="1">
    <source>
        <dbReference type="ARBA" id="ARBA00004141"/>
    </source>
</evidence>
<geneLocation type="mitochondrion" evidence="6"/>
<accession>A0A0E3DBM7</accession>
<keyword evidence="3 5" id="KW-1133">Transmembrane helix</keyword>
<evidence type="ECO:0000256" key="4">
    <source>
        <dbReference type="ARBA" id="ARBA00023136"/>
    </source>
</evidence>
<feature type="transmembrane region" description="Helical" evidence="5">
    <location>
        <begin position="63"/>
        <end position="87"/>
    </location>
</feature>
<organism evidence="6">
    <name type="scientific">Sebdenia flabellata</name>
    <dbReference type="NCBI Taxonomy" id="42024"/>
    <lineage>
        <taxon>Eukaryota</taxon>
        <taxon>Rhodophyta</taxon>
        <taxon>Florideophyceae</taxon>
        <taxon>Rhodymeniophycidae</taxon>
        <taxon>Sebdeniales</taxon>
        <taxon>Sebdeniaceae</taxon>
        <taxon>Sebdenia</taxon>
    </lineage>
</organism>
<dbReference type="AlphaFoldDB" id="A0A0E3DBM7"/>
<evidence type="ECO:0000313" key="6">
    <source>
        <dbReference type="EMBL" id="AHX02561.1"/>
    </source>
</evidence>
<reference evidence="6" key="1">
    <citation type="submission" date="2014-02" db="EMBL/GenBank/DDBJ databases">
        <title>Complete mitochondrion genomes reveal florideophycean red algal diversity.</title>
        <authorList>
            <person name="Yang E.C."/>
            <person name="Yoon H.S."/>
        </authorList>
    </citation>
    <scope>NUCLEOTIDE SEQUENCE</scope>
</reference>
<comment type="subcellular location">
    <subcellularLocation>
        <location evidence="1">Membrane</location>
        <topology evidence="1">Multi-pass membrane protein</topology>
    </subcellularLocation>
</comment>
<feature type="transmembrane region" description="Helical" evidence="5">
    <location>
        <begin position="218"/>
        <end position="240"/>
    </location>
</feature>
<gene>
    <name evidence="6" type="primary">secY</name>
    <name evidence="6" type="ORF">Sflab.mt.50</name>
</gene>
<feature type="transmembrane region" description="Helical" evidence="5">
    <location>
        <begin position="20"/>
        <end position="42"/>
    </location>
</feature>
<keyword evidence="2 5" id="KW-0812">Transmembrane</keyword>
<evidence type="ECO:0000256" key="2">
    <source>
        <dbReference type="ARBA" id="ARBA00022692"/>
    </source>
</evidence>
<dbReference type="Pfam" id="PF00902">
    <property type="entry name" value="TatC"/>
    <property type="match status" value="1"/>
</dbReference>
<evidence type="ECO:0000256" key="3">
    <source>
        <dbReference type="ARBA" id="ARBA00022989"/>
    </source>
</evidence>
<name>A0A0E3DBM7_9FLOR</name>